<gene>
    <name evidence="1" type="ORF">SAMN02927921_02473</name>
</gene>
<keyword evidence="2" id="KW-1185">Reference proteome</keyword>
<proteinExistence type="predicted"/>
<sequence>MLVRSSGEDMQAIAGMLGEDKLKAHLDKVYPFESMAEAHTHVESGRTVGKVTLFLE</sequence>
<dbReference type="AlphaFoldDB" id="A0A1K1QEQ5"/>
<evidence type="ECO:0000313" key="2">
    <source>
        <dbReference type="Proteomes" id="UP000182248"/>
    </source>
</evidence>
<dbReference type="STRING" id="1150368.SAMN02927921_02473"/>
<evidence type="ECO:0000313" key="1">
    <source>
        <dbReference type="EMBL" id="SFW57718.1"/>
    </source>
</evidence>
<name>A0A1K1QEQ5_9FLAO</name>
<organism evidence="1 2">
    <name type="scientific">Sinomicrobium oceani</name>
    <dbReference type="NCBI Taxonomy" id="1150368"/>
    <lineage>
        <taxon>Bacteria</taxon>
        <taxon>Pseudomonadati</taxon>
        <taxon>Bacteroidota</taxon>
        <taxon>Flavobacteriia</taxon>
        <taxon>Flavobacteriales</taxon>
        <taxon>Flavobacteriaceae</taxon>
        <taxon>Sinomicrobium</taxon>
    </lineage>
</organism>
<protein>
    <submittedName>
        <fullName evidence="1">Zinc-binding dehydrogenase</fullName>
    </submittedName>
</protein>
<reference evidence="1 2" key="1">
    <citation type="submission" date="2016-11" db="EMBL/GenBank/DDBJ databases">
        <authorList>
            <person name="Jaros S."/>
            <person name="Januszkiewicz K."/>
            <person name="Wedrychowicz H."/>
        </authorList>
    </citation>
    <scope>NUCLEOTIDE SEQUENCE [LARGE SCALE GENOMIC DNA]</scope>
    <source>
        <strain evidence="1 2">CGMCC 1.12145</strain>
    </source>
</reference>
<dbReference type="Gene3D" id="3.90.180.10">
    <property type="entry name" value="Medium-chain alcohol dehydrogenases, catalytic domain"/>
    <property type="match status" value="1"/>
</dbReference>
<dbReference type="Proteomes" id="UP000182248">
    <property type="component" value="Unassembled WGS sequence"/>
</dbReference>
<accession>A0A1K1QEQ5</accession>
<dbReference type="Gene3D" id="3.40.50.720">
    <property type="entry name" value="NAD(P)-binding Rossmann-like Domain"/>
    <property type="match status" value="1"/>
</dbReference>
<dbReference type="Pfam" id="PF13602">
    <property type="entry name" value="ADH_zinc_N_2"/>
    <property type="match status" value="1"/>
</dbReference>
<dbReference type="EMBL" id="FPJE01000012">
    <property type="protein sequence ID" value="SFW57718.1"/>
    <property type="molecule type" value="Genomic_DNA"/>
</dbReference>